<feature type="transmembrane region" description="Helical" evidence="1">
    <location>
        <begin position="206"/>
        <end position="228"/>
    </location>
</feature>
<dbReference type="Proteomes" id="UP000235661">
    <property type="component" value="Unassembled WGS sequence"/>
</dbReference>
<proteinExistence type="predicted"/>
<keyword evidence="1" id="KW-0472">Membrane</keyword>
<dbReference type="Pfam" id="PF01757">
    <property type="entry name" value="Acyl_transf_3"/>
    <property type="match status" value="1"/>
</dbReference>
<sequence length="358" mass="41889">MAIKKRDSNIELFRIFLMLMIISHHYVVNSGITDLFRYDEISANTIFLELWGWGGKCGINCFILITGYFMCKQSFSWFKFLKLVLEVEFYSIGIYLILSLGGVTNFNFIELSKSVLILPRDIGHGFTGSFIALYLLIPYINMCINQMTKKQHSVLLIILLIIFTLIPTFLVTHVYEYLGWYVTVYLIGSWIRLYPQEWMTNQKKVVVILVINYLLVVASILAMFYFGLQKHQIIQWDIYYFVSDSNKVFAVTMSVLLFCFFKNINIGYNKSINKIAATVFGVFLIHTSGDAMRHFLWNDLLKTPEHYYSDTLFLHAIFSVLIIFAIGSLIDRIRTIFIEKPLFRIFNDIYINVYKQNQ</sequence>
<organism evidence="3 4">
    <name type="scientific">Hoylesella timonensis</name>
    <dbReference type="NCBI Taxonomy" id="386414"/>
    <lineage>
        <taxon>Bacteria</taxon>
        <taxon>Pseudomonadati</taxon>
        <taxon>Bacteroidota</taxon>
        <taxon>Bacteroidia</taxon>
        <taxon>Bacteroidales</taxon>
        <taxon>Prevotellaceae</taxon>
        <taxon>Hoylesella</taxon>
    </lineage>
</organism>
<evidence type="ECO:0000313" key="4">
    <source>
        <dbReference type="Proteomes" id="UP000235661"/>
    </source>
</evidence>
<gene>
    <name evidence="3" type="ORF">CJ232_05760</name>
</gene>
<feature type="transmembrane region" description="Helical" evidence="1">
    <location>
        <begin position="50"/>
        <end position="71"/>
    </location>
</feature>
<dbReference type="GO" id="GO:0016747">
    <property type="term" value="F:acyltransferase activity, transferring groups other than amino-acyl groups"/>
    <property type="evidence" value="ECO:0007669"/>
    <property type="project" value="InterPro"/>
</dbReference>
<protein>
    <submittedName>
        <fullName evidence="3">Beta-carotene 15,15'-monooxygenase</fullName>
    </submittedName>
</protein>
<dbReference type="GO" id="GO:0004497">
    <property type="term" value="F:monooxygenase activity"/>
    <property type="evidence" value="ECO:0007669"/>
    <property type="project" value="UniProtKB-KW"/>
</dbReference>
<feature type="transmembrane region" description="Helical" evidence="1">
    <location>
        <begin position="275"/>
        <end position="292"/>
    </location>
</feature>
<keyword evidence="1" id="KW-0812">Transmembrane</keyword>
<accession>A0A2N6Q5S4</accession>
<feature type="transmembrane region" description="Helical" evidence="1">
    <location>
        <begin position="177"/>
        <end position="194"/>
    </location>
</feature>
<comment type="caution">
    <text evidence="3">The sequence shown here is derived from an EMBL/GenBank/DDBJ whole genome shotgun (WGS) entry which is preliminary data.</text>
</comment>
<dbReference type="STRING" id="1122992.GCA_000455445_01472"/>
<dbReference type="EMBL" id="PNGI01000010">
    <property type="protein sequence ID" value="PMC10328.1"/>
    <property type="molecule type" value="Genomic_DNA"/>
</dbReference>
<evidence type="ECO:0000256" key="1">
    <source>
        <dbReference type="SAM" id="Phobius"/>
    </source>
</evidence>
<keyword evidence="3" id="KW-0503">Monooxygenase</keyword>
<dbReference type="RefSeq" id="WP_102188311.1">
    <property type="nucleotide sequence ID" value="NZ_PNGI01000010.1"/>
</dbReference>
<dbReference type="AlphaFoldDB" id="A0A2N6Q5S4"/>
<evidence type="ECO:0000313" key="3">
    <source>
        <dbReference type="EMBL" id="PMC10328.1"/>
    </source>
</evidence>
<keyword evidence="1" id="KW-1133">Transmembrane helix</keyword>
<evidence type="ECO:0000259" key="2">
    <source>
        <dbReference type="Pfam" id="PF01757"/>
    </source>
</evidence>
<feature type="transmembrane region" description="Helical" evidence="1">
    <location>
        <begin position="312"/>
        <end position="330"/>
    </location>
</feature>
<name>A0A2N6Q5S4_9BACT</name>
<dbReference type="InterPro" id="IPR002656">
    <property type="entry name" value="Acyl_transf_3_dom"/>
</dbReference>
<feature type="transmembrane region" description="Helical" evidence="1">
    <location>
        <begin position="12"/>
        <end position="30"/>
    </location>
</feature>
<feature type="transmembrane region" description="Helical" evidence="1">
    <location>
        <begin position="153"/>
        <end position="171"/>
    </location>
</feature>
<feature type="transmembrane region" description="Helical" evidence="1">
    <location>
        <begin position="122"/>
        <end position="141"/>
    </location>
</feature>
<feature type="transmembrane region" description="Helical" evidence="1">
    <location>
        <begin position="248"/>
        <end position="268"/>
    </location>
</feature>
<feature type="domain" description="Acyltransferase 3" evidence="2">
    <location>
        <begin position="9"/>
        <end position="327"/>
    </location>
</feature>
<reference evidence="3 4" key="1">
    <citation type="submission" date="2017-09" db="EMBL/GenBank/DDBJ databases">
        <title>Bacterial strain isolated from the female urinary microbiota.</title>
        <authorList>
            <person name="Thomas-White K."/>
            <person name="Kumar N."/>
            <person name="Forster S."/>
            <person name="Putonti C."/>
            <person name="Lawley T."/>
            <person name="Wolfe A.J."/>
        </authorList>
    </citation>
    <scope>NUCLEOTIDE SEQUENCE [LARGE SCALE GENOMIC DNA]</scope>
    <source>
        <strain evidence="3 4">UMB0818</strain>
    </source>
</reference>
<feature type="transmembrane region" description="Helical" evidence="1">
    <location>
        <begin position="83"/>
        <end position="102"/>
    </location>
</feature>
<keyword evidence="3" id="KW-0560">Oxidoreductase</keyword>